<proteinExistence type="predicted"/>
<evidence type="ECO:0000313" key="2">
    <source>
        <dbReference type="EMBL" id="DAF62459.1"/>
    </source>
</evidence>
<dbReference type="EMBL" id="BK032823">
    <property type="protein sequence ID" value="DAF62459.1"/>
    <property type="molecule type" value="Genomic_DNA"/>
</dbReference>
<organism evidence="2">
    <name type="scientific">Myoviridae sp. ctIty1</name>
    <dbReference type="NCBI Taxonomy" id="2827673"/>
    <lineage>
        <taxon>Viruses</taxon>
        <taxon>Duplodnaviria</taxon>
        <taxon>Heunggongvirae</taxon>
        <taxon>Uroviricota</taxon>
        <taxon>Caudoviricetes</taxon>
    </lineage>
</organism>
<feature type="region of interest" description="Disordered" evidence="1">
    <location>
        <begin position="20"/>
        <end position="41"/>
    </location>
</feature>
<protein>
    <submittedName>
        <fullName evidence="2">Uncharacterized protein</fullName>
    </submittedName>
</protein>
<name>A0A8S5THD5_9CAUD</name>
<accession>A0A8S5THD5</accession>
<evidence type="ECO:0000256" key="1">
    <source>
        <dbReference type="SAM" id="MobiDB-lite"/>
    </source>
</evidence>
<reference evidence="2" key="1">
    <citation type="journal article" date="2021" name="Proc. Natl. Acad. Sci. U.S.A.">
        <title>A Catalog of Tens of Thousands of Viruses from Human Metagenomes Reveals Hidden Associations with Chronic Diseases.</title>
        <authorList>
            <person name="Tisza M.J."/>
            <person name="Buck C.B."/>
        </authorList>
    </citation>
    <scope>NUCLEOTIDE SEQUENCE</scope>
    <source>
        <strain evidence="2">CtIty1</strain>
    </source>
</reference>
<sequence length="41" mass="4710">MCKEQEEKVYSLTEQGDFGCGATELTKEDAEKVKEQQKDKQ</sequence>
<feature type="compositionally biased region" description="Basic and acidic residues" evidence="1">
    <location>
        <begin position="25"/>
        <end position="41"/>
    </location>
</feature>